<comment type="function">
    <text evidence="3">Involved in chemotaxis. Part of a chemotaxis signal transduction system that modulates chemotaxis in response to various stimuli. Catalyzes the demethylation of specific methylglutamate residues introduced into the chemoreceptors (methyl-accepting chemotaxis proteins or MCP) by CheR. Also mediates the irreversible deamidation of specific glutamine residues to glutamic acid.</text>
</comment>
<evidence type="ECO:0000313" key="8">
    <source>
        <dbReference type="EMBL" id="RKD24254.1"/>
    </source>
</evidence>
<evidence type="ECO:0000256" key="3">
    <source>
        <dbReference type="HAMAP-Rule" id="MF_00099"/>
    </source>
</evidence>
<keyword evidence="3" id="KW-0963">Cytoplasm</keyword>
<feature type="domain" description="CheB-type methylesterase" evidence="7">
    <location>
        <begin position="165"/>
        <end position="357"/>
    </location>
</feature>
<dbReference type="PROSITE" id="PS50110">
    <property type="entry name" value="RESPONSE_REGULATORY"/>
    <property type="match status" value="1"/>
</dbReference>
<comment type="PTM">
    <text evidence="3">Phosphorylated by CheA. Phosphorylation of the N-terminal regulatory domain activates the methylesterase activity.</text>
</comment>
<dbReference type="EC" id="3.5.1.44" evidence="3"/>
<protein>
    <recommendedName>
        <fullName evidence="3">Protein-glutamate methylesterase/protein-glutamine glutaminase</fullName>
        <ecNumber evidence="3">3.1.1.61</ecNumber>
        <ecNumber evidence="3">3.5.1.44</ecNumber>
    </recommendedName>
</protein>
<keyword evidence="9" id="KW-1185">Reference proteome</keyword>
<evidence type="ECO:0000259" key="7">
    <source>
        <dbReference type="PROSITE" id="PS50122"/>
    </source>
</evidence>
<evidence type="ECO:0000256" key="2">
    <source>
        <dbReference type="ARBA" id="ARBA00048267"/>
    </source>
</evidence>
<dbReference type="PANTHER" id="PTHR42872">
    <property type="entry name" value="PROTEIN-GLUTAMATE METHYLESTERASE/PROTEIN-GLUTAMINE GLUTAMINASE"/>
    <property type="match status" value="1"/>
</dbReference>
<dbReference type="EC" id="3.1.1.61" evidence="3"/>
<gene>
    <name evidence="3" type="primary">cheB</name>
    <name evidence="8" type="ORF">BEP19_07570</name>
</gene>
<dbReference type="Pfam" id="PF01339">
    <property type="entry name" value="CheB_methylest"/>
    <property type="match status" value="1"/>
</dbReference>
<dbReference type="InterPro" id="IPR008248">
    <property type="entry name" value="CheB-like"/>
</dbReference>
<dbReference type="GO" id="GO:0005737">
    <property type="term" value="C:cytoplasm"/>
    <property type="evidence" value="ECO:0007669"/>
    <property type="project" value="UniProtKB-SubCell"/>
</dbReference>
<keyword evidence="3 5" id="KW-0597">Phosphoprotein</keyword>
<comment type="caution">
    <text evidence="8">The sequence shown here is derived from an EMBL/GenBank/DDBJ whole genome shotgun (WGS) entry which is preliminary data.</text>
</comment>
<dbReference type="PROSITE" id="PS50122">
    <property type="entry name" value="CHEB"/>
    <property type="match status" value="1"/>
</dbReference>
<keyword evidence="1 3" id="KW-0378">Hydrolase</keyword>
<dbReference type="NCBIfam" id="NF001965">
    <property type="entry name" value="PRK00742.1"/>
    <property type="match status" value="1"/>
</dbReference>
<sequence>MRKTKVLVVDDSAFMRKVLSEILSTDAGIEVVGTARNGQDAIAKVAEIKPDVVTMDIEMPKMDGIEALRFLMENNPLPIVMISSLTQQGADATVQALELGAIDFISKPSGAISLDIHKVKEQIIEKVKSAAQANPKRIMAVLKRDQTKINVLNQREPRGLLQTATTSAPHLIVIGVSTGGPNALKCLLEELPEDFPAALFIVQHMPARFTKSLARRLNDVCELQVREAEQGVVAQAGYAYIAPGDYHMEIRARHRGGWQIELNQDDPVGSHRPSVDKLFESVSKLNHPSKIAIILTGMGSDGTKGLELMKQSGCREAIAEAESSCVIFGMPRAAIHSGNIDRILPIHEIGPYLTKKLINRTE</sequence>
<evidence type="ECO:0000313" key="9">
    <source>
        <dbReference type="Proteomes" id="UP000284219"/>
    </source>
</evidence>
<dbReference type="SMART" id="SM00448">
    <property type="entry name" value="REC"/>
    <property type="match status" value="1"/>
</dbReference>
<dbReference type="InterPro" id="IPR035909">
    <property type="entry name" value="CheB_C"/>
</dbReference>
<dbReference type="InterPro" id="IPR000673">
    <property type="entry name" value="Sig_transdc_resp-reg_Me-estase"/>
</dbReference>
<feature type="active site" evidence="3 4">
    <location>
        <position position="204"/>
    </location>
</feature>
<dbReference type="GO" id="GO:0008984">
    <property type="term" value="F:protein-glutamate methylesterase activity"/>
    <property type="evidence" value="ECO:0007669"/>
    <property type="project" value="UniProtKB-UniRule"/>
</dbReference>
<comment type="similarity">
    <text evidence="3">Belongs to the CheB family.</text>
</comment>
<dbReference type="Gene3D" id="3.40.50.180">
    <property type="entry name" value="Methylesterase CheB, C-terminal domain"/>
    <property type="match status" value="1"/>
</dbReference>
<dbReference type="Gene3D" id="3.40.50.2300">
    <property type="match status" value="1"/>
</dbReference>
<organism evidence="8 9">
    <name type="scientific">Ammoniphilus oxalaticus</name>
    <dbReference type="NCBI Taxonomy" id="66863"/>
    <lineage>
        <taxon>Bacteria</taxon>
        <taxon>Bacillati</taxon>
        <taxon>Bacillota</taxon>
        <taxon>Bacilli</taxon>
        <taxon>Bacillales</taxon>
        <taxon>Paenibacillaceae</taxon>
        <taxon>Aneurinibacillus group</taxon>
        <taxon>Ammoniphilus</taxon>
    </lineage>
</organism>
<comment type="domain">
    <text evidence="3">Contains a C-terminal catalytic domain, and an N-terminal region which modulates catalytic activity.</text>
</comment>
<dbReference type="AlphaFoldDB" id="A0A419SJP1"/>
<dbReference type="InterPro" id="IPR001789">
    <property type="entry name" value="Sig_transdc_resp-reg_receiver"/>
</dbReference>
<dbReference type="OrthoDB" id="9793421at2"/>
<comment type="catalytic activity">
    <reaction evidence="3">
        <text>L-glutaminyl-[protein] + H2O = L-glutamyl-[protein] + NH4(+)</text>
        <dbReference type="Rhea" id="RHEA:16441"/>
        <dbReference type="Rhea" id="RHEA-COMP:10207"/>
        <dbReference type="Rhea" id="RHEA-COMP:10208"/>
        <dbReference type="ChEBI" id="CHEBI:15377"/>
        <dbReference type="ChEBI" id="CHEBI:28938"/>
        <dbReference type="ChEBI" id="CHEBI:29973"/>
        <dbReference type="ChEBI" id="CHEBI:30011"/>
        <dbReference type="EC" id="3.5.1.44"/>
    </reaction>
</comment>
<accession>A0A419SJP1</accession>
<dbReference type="SUPFAM" id="SSF52172">
    <property type="entry name" value="CheY-like"/>
    <property type="match status" value="1"/>
</dbReference>
<dbReference type="PANTHER" id="PTHR42872:SF3">
    <property type="entry name" value="PROTEIN-GLUTAMATE METHYLESTERASE_PROTEIN-GLUTAMINE GLUTAMINASE 1"/>
    <property type="match status" value="1"/>
</dbReference>
<evidence type="ECO:0000259" key="6">
    <source>
        <dbReference type="PROSITE" id="PS50110"/>
    </source>
</evidence>
<dbReference type="GO" id="GO:0000156">
    <property type="term" value="F:phosphorelay response regulator activity"/>
    <property type="evidence" value="ECO:0007669"/>
    <property type="project" value="InterPro"/>
</dbReference>
<dbReference type="GO" id="GO:0050568">
    <property type="term" value="F:protein-glutamine glutaminase activity"/>
    <property type="evidence" value="ECO:0007669"/>
    <property type="project" value="UniProtKB-UniRule"/>
</dbReference>
<evidence type="ECO:0000256" key="5">
    <source>
        <dbReference type="PROSITE-ProRule" id="PRU00169"/>
    </source>
</evidence>
<dbReference type="Proteomes" id="UP000284219">
    <property type="component" value="Unassembled WGS sequence"/>
</dbReference>
<dbReference type="SUPFAM" id="SSF52738">
    <property type="entry name" value="Methylesterase CheB, C-terminal domain"/>
    <property type="match status" value="1"/>
</dbReference>
<dbReference type="InterPro" id="IPR011006">
    <property type="entry name" value="CheY-like_superfamily"/>
</dbReference>
<dbReference type="Pfam" id="PF00072">
    <property type="entry name" value="Response_reg"/>
    <property type="match status" value="1"/>
</dbReference>
<comment type="subcellular location">
    <subcellularLocation>
        <location evidence="3">Cytoplasm</location>
    </subcellularLocation>
</comment>
<dbReference type="EMBL" id="MCHY01000008">
    <property type="protein sequence ID" value="RKD24254.1"/>
    <property type="molecule type" value="Genomic_DNA"/>
</dbReference>
<dbReference type="CDD" id="cd16432">
    <property type="entry name" value="CheB_Rec"/>
    <property type="match status" value="1"/>
</dbReference>
<dbReference type="PIRSF" id="PIRSF000876">
    <property type="entry name" value="RR_chemtxs_CheB"/>
    <property type="match status" value="1"/>
</dbReference>
<feature type="domain" description="Response regulatory" evidence="6">
    <location>
        <begin position="5"/>
        <end position="122"/>
    </location>
</feature>
<proteinExistence type="inferred from homology"/>
<dbReference type="GO" id="GO:0006935">
    <property type="term" value="P:chemotaxis"/>
    <property type="evidence" value="ECO:0007669"/>
    <property type="project" value="UniProtKB-UniRule"/>
</dbReference>
<comment type="catalytic activity">
    <reaction evidence="2 3">
        <text>[protein]-L-glutamate 5-O-methyl ester + H2O = L-glutamyl-[protein] + methanol + H(+)</text>
        <dbReference type="Rhea" id="RHEA:23236"/>
        <dbReference type="Rhea" id="RHEA-COMP:10208"/>
        <dbReference type="Rhea" id="RHEA-COMP:10311"/>
        <dbReference type="ChEBI" id="CHEBI:15377"/>
        <dbReference type="ChEBI" id="CHEBI:15378"/>
        <dbReference type="ChEBI" id="CHEBI:17790"/>
        <dbReference type="ChEBI" id="CHEBI:29973"/>
        <dbReference type="ChEBI" id="CHEBI:82795"/>
        <dbReference type="EC" id="3.1.1.61"/>
    </reaction>
</comment>
<keyword evidence="3 4" id="KW-0145">Chemotaxis</keyword>
<feature type="active site" evidence="3 4">
    <location>
        <position position="177"/>
    </location>
</feature>
<dbReference type="RefSeq" id="WP_120189519.1">
    <property type="nucleotide sequence ID" value="NZ_MCHY01000008.1"/>
</dbReference>
<dbReference type="HAMAP" id="MF_00099">
    <property type="entry name" value="CheB_chemtxs"/>
    <property type="match status" value="1"/>
</dbReference>
<feature type="modified residue" description="4-aspartylphosphate" evidence="3 5">
    <location>
        <position position="56"/>
    </location>
</feature>
<reference evidence="8 9" key="1">
    <citation type="submission" date="2016-08" db="EMBL/GenBank/DDBJ databases">
        <title>Novel Firmicute Genomes.</title>
        <authorList>
            <person name="Poppleton D.I."/>
            <person name="Gribaldo S."/>
        </authorList>
    </citation>
    <scope>NUCLEOTIDE SEQUENCE [LARGE SCALE GENOMIC DNA]</scope>
    <source>
        <strain evidence="8 9">RAOx-1</strain>
    </source>
</reference>
<feature type="active site" evidence="3 4">
    <location>
        <position position="301"/>
    </location>
</feature>
<dbReference type="CDD" id="cd17541">
    <property type="entry name" value="REC_CheB-like"/>
    <property type="match status" value="1"/>
</dbReference>
<name>A0A419SJP1_9BACL</name>
<evidence type="ECO:0000256" key="4">
    <source>
        <dbReference type="PROSITE-ProRule" id="PRU00050"/>
    </source>
</evidence>
<dbReference type="NCBIfam" id="NF009206">
    <property type="entry name" value="PRK12555.1"/>
    <property type="match status" value="1"/>
</dbReference>
<evidence type="ECO:0000256" key="1">
    <source>
        <dbReference type="ARBA" id="ARBA00022801"/>
    </source>
</evidence>